<dbReference type="Pfam" id="PF00206">
    <property type="entry name" value="Lyase_1"/>
    <property type="match status" value="1"/>
</dbReference>
<keyword evidence="3" id="KW-0055">Arginine biosynthesis</keyword>
<evidence type="ECO:0000256" key="4">
    <source>
        <dbReference type="NCBIfam" id="TIGR00838"/>
    </source>
</evidence>
<dbReference type="Gene3D" id="1.10.40.30">
    <property type="entry name" value="Fumarase/aspartase (C-terminal domain)"/>
    <property type="match status" value="1"/>
</dbReference>
<dbReference type="NCBIfam" id="TIGR00838">
    <property type="entry name" value="argH"/>
    <property type="match status" value="1"/>
</dbReference>
<organism evidence="6 7">
    <name type="scientific">Candidatus Roizmanbacteria bacterium GW2011_GWA2_36_23</name>
    <dbReference type="NCBI Taxonomy" id="1618480"/>
    <lineage>
        <taxon>Bacteria</taxon>
        <taxon>Candidatus Roizmaniibacteriota</taxon>
    </lineage>
</organism>
<gene>
    <name evidence="6" type="ORF">US11_C0003G0041</name>
</gene>
<dbReference type="Gene3D" id="1.20.200.10">
    <property type="entry name" value="Fumarase/aspartase (Central domain)"/>
    <property type="match status" value="1"/>
</dbReference>
<evidence type="ECO:0000313" key="6">
    <source>
        <dbReference type="EMBL" id="KKQ01898.1"/>
    </source>
</evidence>
<proteinExistence type="predicted"/>
<dbReference type="AlphaFoldDB" id="A0A0G0E4R8"/>
<dbReference type="STRING" id="1618480.US11_C0003G0041"/>
<dbReference type="CDD" id="cd01359">
    <property type="entry name" value="Argininosuccinate_lyase"/>
    <property type="match status" value="1"/>
</dbReference>
<comment type="pathway">
    <text evidence="1">Amino-acid biosynthesis; L-arginine biosynthesis; L-arginine from L-ornithine and carbamoyl phosphate: step 3/3.</text>
</comment>
<evidence type="ECO:0000256" key="1">
    <source>
        <dbReference type="ARBA" id="ARBA00004941"/>
    </source>
</evidence>
<protein>
    <recommendedName>
        <fullName evidence="2 4">Argininosuccinate lyase</fullName>
        <ecNumber evidence="2 4">4.3.2.1</ecNumber>
    </recommendedName>
</protein>
<dbReference type="EMBL" id="LBRS01000003">
    <property type="protein sequence ID" value="KKQ01898.1"/>
    <property type="molecule type" value="Genomic_DNA"/>
</dbReference>
<dbReference type="PANTHER" id="PTHR43814">
    <property type="entry name" value="ARGININOSUCCINATE LYASE"/>
    <property type="match status" value="1"/>
</dbReference>
<accession>A0A0G0E4R8</accession>
<keyword evidence="6" id="KW-0456">Lyase</keyword>
<dbReference type="PRINTS" id="PR00149">
    <property type="entry name" value="FUMRATELYASE"/>
</dbReference>
<evidence type="ECO:0000313" key="7">
    <source>
        <dbReference type="Proteomes" id="UP000034344"/>
    </source>
</evidence>
<dbReference type="UniPathway" id="UPA00068">
    <property type="reaction ID" value="UER00114"/>
</dbReference>
<dbReference type="GO" id="GO:0004056">
    <property type="term" value="F:argininosuccinate lyase activity"/>
    <property type="evidence" value="ECO:0007669"/>
    <property type="project" value="UniProtKB-UniRule"/>
</dbReference>
<dbReference type="InterPro" id="IPR008948">
    <property type="entry name" value="L-Aspartase-like"/>
</dbReference>
<dbReference type="PATRIC" id="fig|1618480.3.peg.283"/>
<dbReference type="GO" id="GO:0005829">
    <property type="term" value="C:cytosol"/>
    <property type="evidence" value="ECO:0007669"/>
    <property type="project" value="TreeGrafter"/>
</dbReference>
<dbReference type="InterPro" id="IPR022761">
    <property type="entry name" value="Fumarate_lyase_N"/>
</dbReference>
<dbReference type="EC" id="4.3.2.1" evidence="2 4"/>
<evidence type="ECO:0000256" key="2">
    <source>
        <dbReference type="ARBA" id="ARBA00012338"/>
    </source>
</evidence>
<dbReference type="InterPro" id="IPR000362">
    <property type="entry name" value="Fumarate_lyase_fam"/>
</dbReference>
<comment type="caution">
    <text evidence="6">The sequence shown here is derived from an EMBL/GenBank/DDBJ whole genome shotgun (WGS) entry which is preliminary data.</text>
</comment>
<dbReference type="PRINTS" id="PR00145">
    <property type="entry name" value="ARGSUCLYASE"/>
</dbReference>
<dbReference type="SUPFAM" id="SSF48557">
    <property type="entry name" value="L-aspartase-like"/>
    <property type="match status" value="1"/>
</dbReference>
<evidence type="ECO:0000259" key="5">
    <source>
        <dbReference type="Pfam" id="PF00206"/>
    </source>
</evidence>
<dbReference type="PANTHER" id="PTHR43814:SF1">
    <property type="entry name" value="ARGININOSUCCINATE LYASE"/>
    <property type="match status" value="1"/>
</dbReference>
<dbReference type="Proteomes" id="UP000034344">
    <property type="component" value="Unassembled WGS sequence"/>
</dbReference>
<reference evidence="6 7" key="1">
    <citation type="journal article" date="2015" name="Nature">
        <title>rRNA introns, odd ribosomes, and small enigmatic genomes across a large radiation of phyla.</title>
        <authorList>
            <person name="Brown C.T."/>
            <person name="Hug L.A."/>
            <person name="Thomas B.C."/>
            <person name="Sharon I."/>
            <person name="Castelle C.J."/>
            <person name="Singh A."/>
            <person name="Wilkins M.J."/>
            <person name="Williams K.H."/>
            <person name="Banfield J.F."/>
        </authorList>
    </citation>
    <scope>NUCLEOTIDE SEQUENCE [LARGE SCALE GENOMIC DNA]</scope>
</reference>
<dbReference type="PROSITE" id="PS00163">
    <property type="entry name" value="FUMARATE_LYASES"/>
    <property type="match status" value="1"/>
</dbReference>
<dbReference type="Gene3D" id="1.10.275.10">
    <property type="entry name" value="Fumarase/aspartase (N-terminal domain)"/>
    <property type="match status" value="1"/>
</dbReference>
<dbReference type="InterPro" id="IPR024083">
    <property type="entry name" value="Fumarase/histidase_N"/>
</dbReference>
<sequence>MNKIWQKGKSGTALKIIDDYCFNQDAQLDNSLVKYDVYGSISHAFALNKLNIITEDELLQLKKALKEILELEKQGKFTIEAGDEDIHSKVESYLITKLGSLGKKIHTARSRNDQVLVDLRLYSKDRLLNVVQTVIGLAETFQTYAKKYEFIPMPGYTHMQKAMPSSVGLWLGSFSESLLDDLPAIKTAYDLNDQSPLGSGAAYGLSLSVDRQLTADMLGFQKVQNNSLYCQASRPKIILCIIQSLVQVMLTLSRFAEDMLLFTTNEFNFFTVGTELCTGSSIMPQKKNLDIMEHLRAKTQVVINYQQLVVSLSAGLPSGYNSDFIETKGPLMNTFLRVNQSLEIVQLTVKSIQPNIEILKKAMTPELYATHAAYELVKKDMAFREAYIKIGNALDKIPAYDQVEVLKQSNHLGGTGNLGVELITKQLINYKEWWEKQVELFKKAVNLLIK</sequence>
<dbReference type="GO" id="GO:0042450">
    <property type="term" value="P:L-arginine biosynthetic process via ornithine"/>
    <property type="evidence" value="ECO:0007669"/>
    <property type="project" value="UniProtKB-UniRule"/>
</dbReference>
<dbReference type="InterPro" id="IPR009049">
    <property type="entry name" value="Argininosuccinate_lyase"/>
</dbReference>
<keyword evidence="3" id="KW-0028">Amino-acid biosynthesis</keyword>
<name>A0A0G0E4R8_9BACT</name>
<feature type="domain" description="Fumarate lyase N-terminal" evidence="5">
    <location>
        <begin position="22"/>
        <end position="302"/>
    </location>
</feature>
<evidence type="ECO:0000256" key="3">
    <source>
        <dbReference type="ARBA" id="ARBA00022571"/>
    </source>
</evidence>
<dbReference type="InterPro" id="IPR020557">
    <property type="entry name" value="Fumarate_lyase_CS"/>
</dbReference>